<name>K1X8Q8_MARBU</name>
<dbReference type="AlphaFoldDB" id="K1X8Q8"/>
<dbReference type="eggNOG" id="KOG0017">
    <property type="taxonomic scope" value="Eukaryota"/>
</dbReference>
<feature type="region of interest" description="Disordered" evidence="1">
    <location>
        <begin position="178"/>
        <end position="298"/>
    </location>
</feature>
<dbReference type="EMBL" id="JH921437">
    <property type="protein sequence ID" value="EKD17078.1"/>
    <property type="molecule type" value="Genomic_DNA"/>
</dbReference>
<feature type="compositionally biased region" description="Gly residues" evidence="1">
    <location>
        <begin position="233"/>
        <end position="243"/>
    </location>
</feature>
<evidence type="ECO:0008006" key="4">
    <source>
        <dbReference type="Google" id="ProtNLM"/>
    </source>
</evidence>
<feature type="compositionally biased region" description="Gly residues" evidence="1">
    <location>
        <begin position="258"/>
        <end position="289"/>
    </location>
</feature>
<keyword evidence="3" id="KW-1185">Reference proteome</keyword>
<dbReference type="KEGG" id="mbe:MBM_04655"/>
<evidence type="ECO:0000256" key="1">
    <source>
        <dbReference type="SAM" id="MobiDB-lite"/>
    </source>
</evidence>
<protein>
    <recommendedName>
        <fullName evidence="4">Polyprotein</fullName>
    </recommendedName>
</protein>
<proteinExistence type="predicted"/>
<feature type="compositionally biased region" description="Basic and acidic residues" evidence="1">
    <location>
        <begin position="247"/>
        <end position="257"/>
    </location>
</feature>
<dbReference type="PANTHER" id="PTHR31535:SF3">
    <property type="entry name" value="REGULATORY PROTEIN ZESTE"/>
    <property type="match status" value="1"/>
</dbReference>
<dbReference type="HOGENOM" id="CLU_336809_0_0_1"/>
<evidence type="ECO:0000313" key="3">
    <source>
        <dbReference type="Proteomes" id="UP000006753"/>
    </source>
</evidence>
<feature type="region of interest" description="Disordered" evidence="1">
    <location>
        <begin position="446"/>
        <end position="483"/>
    </location>
</feature>
<feature type="compositionally biased region" description="Basic and acidic residues" evidence="1">
    <location>
        <begin position="1"/>
        <end position="15"/>
    </location>
</feature>
<organism evidence="2 3">
    <name type="scientific">Marssonina brunnea f. sp. multigermtubi (strain MB_m1)</name>
    <name type="common">Marssonina leaf spot fungus</name>
    <dbReference type="NCBI Taxonomy" id="1072389"/>
    <lineage>
        <taxon>Eukaryota</taxon>
        <taxon>Fungi</taxon>
        <taxon>Dikarya</taxon>
        <taxon>Ascomycota</taxon>
        <taxon>Pezizomycotina</taxon>
        <taxon>Leotiomycetes</taxon>
        <taxon>Helotiales</taxon>
        <taxon>Drepanopezizaceae</taxon>
        <taxon>Drepanopeziza</taxon>
    </lineage>
</organism>
<sequence>MADDRNRNPPPHEFEDPPPPPLSEKSVRPPASSFEELEWTLRGKFKVDRELSHITILGYLYNHLFVYYVWMKDPRSGVSYASALAKLLHRSTFPVFPPHEEARREKRLSLMTYRPAVKPLPSPLPSPTPLTPIQPTRPPLPPIHPQLYRPPPPPPNDIQFDIPFNKQPYQQQRQWKFTLDPRLPRDPRLPLDPRLQPLLPIHPTRPPPNPLVHRQPYVPPIFEHREPQRRRANGGGGSGGDDGGSNHTEDSYRRDNYRGGGGGGRGGGGGGGEGGGGGGGGRGGGGGNGRDPDQSAKRGWRPSLAQLIGGLSKMYGHKKELKYNGGMWDILFVKLKKFYNLCETCDIPSALYAKAFLTDNVLRDQLISACNRVEECRLAIFNPANTYEGVAAQLRLAIGTIQRERQILEYTAPLTMYHAFNDHNCDTNYNHETYYTDRNYKGSGGSYNRGLRGYNRGNRGRGRNRGFARRGGNKGFRGGKKPKYDEYDHGDRNYFTQTFLTEAGKVTGAETIAILQKRSAYHAFTTLDAMNPSIKEDETVPLKTYISHSRYSAYRFQGFLSDSGAAIQRFATTFKAAGKEFETDILEKITKYYAQYVIVINAGTNLSSQEFKQQANSMNTKIKVVLVEAYNSVGKVERYHGPLRRIYNILKEELAGEGVDKHMVLQMAFKAINDTAGLEDTPNLEESLPPNRSTKAELPPVQLIRQPTTLATKIGSRSRKPKGSLAVRYSSCHLFASIEEFKDFDEQFLNHESDVIIVFLIYKEKADVALFTKLRNERVITTPGEQFVESRLQELKGLIEKEVFKVVEYNLAVHGTSRIFNSRMVDKVKGKNTFEPYEKSRLVIQA</sequence>
<dbReference type="InParanoid" id="K1X8Q8"/>
<feature type="compositionally biased region" description="Low complexity" evidence="1">
    <location>
        <begin position="448"/>
        <end position="457"/>
    </location>
</feature>
<gene>
    <name evidence="2" type="ORF">MBM_04655</name>
</gene>
<feature type="region of interest" description="Disordered" evidence="1">
    <location>
        <begin position="119"/>
        <end position="140"/>
    </location>
</feature>
<feature type="compositionally biased region" description="Low complexity" evidence="1">
    <location>
        <begin position="192"/>
        <end position="202"/>
    </location>
</feature>
<feature type="compositionally biased region" description="Basic residues" evidence="1">
    <location>
        <begin position="458"/>
        <end position="481"/>
    </location>
</feature>
<dbReference type="Proteomes" id="UP000006753">
    <property type="component" value="Unassembled WGS sequence"/>
</dbReference>
<reference evidence="2 3" key="1">
    <citation type="journal article" date="2012" name="BMC Genomics">
        <title>Sequencing the genome of Marssonina brunnea reveals fungus-poplar co-evolution.</title>
        <authorList>
            <person name="Zhu S."/>
            <person name="Cao Y.-Z."/>
            <person name="Jiang C."/>
            <person name="Tan B.-Y."/>
            <person name="Wang Z."/>
            <person name="Feng S."/>
            <person name="Zhang L."/>
            <person name="Su X.-H."/>
            <person name="Brejova B."/>
            <person name="Vinar T."/>
            <person name="Xu M."/>
            <person name="Wang M.-X."/>
            <person name="Zhang S.-G."/>
            <person name="Huang M.-R."/>
            <person name="Wu R."/>
            <person name="Zhou Y."/>
        </authorList>
    </citation>
    <scope>NUCLEOTIDE SEQUENCE [LARGE SCALE GENOMIC DNA]</scope>
    <source>
        <strain evidence="2 3">MB_m1</strain>
    </source>
</reference>
<evidence type="ECO:0000313" key="2">
    <source>
        <dbReference type="EMBL" id="EKD17078.1"/>
    </source>
</evidence>
<dbReference type="OrthoDB" id="3562262at2759"/>
<feature type="compositionally biased region" description="Basic and acidic residues" evidence="1">
    <location>
        <begin position="182"/>
        <end position="191"/>
    </location>
</feature>
<accession>K1X8Q8</accession>
<dbReference type="PANTHER" id="PTHR31535">
    <property type="match status" value="1"/>
</dbReference>
<feature type="region of interest" description="Disordered" evidence="1">
    <location>
        <begin position="1"/>
        <end position="29"/>
    </location>
</feature>